<dbReference type="InterPro" id="IPR014914">
    <property type="entry name" value="RES_dom"/>
</dbReference>
<gene>
    <name evidence="2" type="ORF">ACFQZX_00435</name>
</gene>
<name>A0ABW3AMW3_9SPHI</name>
<organism evidence="2 3">
    <name type="scientific">Mucilaginibacter litoreus</name>
    <dbReference type="NCBI Taxonomy" id="1048221"/>
    <lineage>
        <taxon>Bacteria</taxon>
        <taxon>Pseudomonadati</taxon>
        <taxon>Bacteroidota</taxon>
        <taxon>Sphingobacteriia</taxon>
        <taxon>Sphingobacteriales</taxon>
        <taxon>Sphingobacteriaceae</taxon>
        <taxon>Mucilaginibacter</taxon>
    </lineage>
</organism>
<comment type="caution">
    <text evidence="2">The sequence shown here is derived from an EMBL/GenBank/DDBJ whole genome shotgun (WGS) entry which is preliminary data.</text>
</comment>
<evidence type="ECO:0000313" key="3">
    <source>
        <dbReference type="Proteomes" id="UP001597010"/>
    </source>
</evidence>
<accession>A0ABW3AMW3</accession>
<keyword evidence="3" id="KW-1185">Reference proteome</keyword>
<evidence type="ECO:0000313" key="2">
    <source>
        <dbReference type="EMBL" id="MFD0792058.1"/>
    </source>
</evidence>
<feature type="domain" description="RES" evidence="1">
    <location>
        <begin position="178"/>
        <end position="307"/>
    </location>
</feature>
<reference evidence="3" key="1">
    <citation type="journal article" date="2019" name="Int. J. Syst. Evol. Microbiol.">
        <title>The Global Catalogue of Microorganisms (GCM) 10K type strain sequencing project: providing services to taxonomists for standard genome sequencing and annotation.</title>
        <authorList>
            <consortium name="The Broad Institute Genomics Platform"/>
            <consortium name="The Broad Institute Genome Sequencing Center for Infectious Disease"/>
            <person name="Wu L."/>
            <person name="Ma J."/>
        </authorList>
    </citation>
    <scope>NUCLEOTIDE SEQUENCE [LARGE SCALE GENOMIC DNA]</scope>
    <source>
        <strain evidence="3">CCUG 61484</strain>
    </source>
</reference>
<evidence type="ECO:0000259" key="1">
    <source>
        <dbReference type="Pfam" id="PF08808"/>
    </source>
</evidence>
<dbReference type="RefSeq" id="WP_377110769.1">
    <property type="nucleotide sequence ID" value="NZ_JBHTHZ010000001.1"/>
</dbReference>
<proteinExistence type="predicted"/>
<sequence>MDHFAKPEIPPKAQKYYDKVKDVIKYCMYDQPYDGGDVIWLLGEKTDLIDVFNDYNIPEKYHDVIAANMVCQGCGHDDFELYSDVCTESRIDLEIQAKIADADKKYKKKIDELLNFITAYPSLVVNNPLAKRIHKEIMGNTLPVYKIDSARFFRGRLVRGSDVFTSEHLGAPTIGIANVGRYNHAGQSVLYLSESEEGSITEVLGDDSIKALIWMQEYVVTDVTNILDLTMDWDKYYSLDSILFTALLNNAVLERKTTSGSTWKPEYLLTNFVADTAKLAGYSGIRYNSSVGWHPNIVLFDPKQSDVTPNGNPRVIIYEPKRDDDLFDF</sequence>
<dbReference type="Proteomes" id="UP001597010">
    <property type="component" value="Unassembled WGS sequence"/>
</dbReference>
<dbReference type="Pfam" id="PF08808">
    <property type="entry name" value="RES"/>
    <property type="match status" value="1"/>
</dbReference>
<protein>
    <submittedName>
        <fullName evidence="2">RES family NAD+ phosphorylase</fullName>
    </submittedName>
</protein>
<dbReference type="EMBL" id="JBHTHZ010000001">
    <property type="protein sequence ID" value="MFD0792058.1"/>
    <property type="molecule type" value="Genomic_DNA"/>
</dbReference>